<accession>X1USQ2</accession>
<name>X1USQ2_9ZZZZ</name>
<dbReference type="EMBL" id="BARW01042142">
    <property type="protein sequence ID" value="GAJ20518.1"/>
    <property type="molecule type" value="Genomic_DNA"/>
</dbReference>
<comment type="caution">
    <text evidence="1">The sequence shown here is derived from an EMBL/GenBank/DDBJ whole genome shotgun (WGS) entry which is preliminary data.</text>
</comment>
<proteinExistence type="predicted"/>
<organism evidence="1">
    <name type="scientific">marine sediment metagenome</name>
    <dbReference type="NCBI Taxonomy" id="412755"/>
    <lineage>
        <taxon>unclassified sequences</taxon>
        <taxon>metagenomes</taxon>
        <taxon>ecological metagenomes</taxon>
    </lineage>
</organism>
<dbReference type="InterPro" id="IPR027417">
    <property type="entry name" value="P-loop_NTPase"/>
</dbReference>
<evidence type="ECO:0008006" key="2">
    <source>
        <dbReference type="Google" id="ProtNLM"/>
    </source>
</evidence>
<reference evidence="1" key="1">
    <citation type="journal article" date="2014" name="Front. Microbiol.">
        <title>High frequency of phylogenetically diverse reductive dehalogenase-homologous genes in deep subseafloor sedimentary metagenomes.</title>
        <authorList>
            <person name="Kawai M."/>
            <person name="Futagami T."/>
            <person name="Toyoda A."/>
            <person name="Takaki Y."/>
            <person name="Nishi S."/>
            <person name="Hori S."/>
            <person name="Arai W."/>
            <person name="Tsubouchi T."/>
            <person name="Morono Y."/>
            <person name="Uchiyama I."/>
            <person name="Ito T."/>
            <person name="Fujiyama A."/>
            <person name="Inagaki F."/>
            <person name="Takami H."/>
        </authorList>
    </citation>
    <scope>NUCLEOTIDE SEQUENCE</scope>
    <source>
        <strain evidence="1">Expedition CK06-06</strain>
    </source>
</reference>
<gene>
    <name evidence="1" type="ORF">S12H4_62653</name>
</gene>
<dbReference type="SUPFAM" id="SSF52540">
    <property type="entry name" value="P-loop containing nucleoside triphosphate hydrolases"/>
    <property type="match status" value="1"/>
</dbReference>
<dbReference type="AlphaFoldDB" id="X1USQ2"/>
<protein>
    <recommendedName>
        <fullName evidence="2">ATPase AAA-type core domain-containing protein</fullName>
    </recommendedName>
</protein>
<evidence type="ECO:0000313" key="1">
    <source>
        <dbReference type="EMBL" id="GAJ20518.1"/>
    </source>
</evidence>
<sequence length="73" mass="8492">MDEADGITTSDRGGLPELLVLIDKTQHPIIITANDIWQRKFNLLRRKCHLINLKELDEKIIKEIITNILDKEQ</sequence>
<dbReference type="Gene3D" id="3.40.50.300">
    <property type="entry name" value="P-loop containing nucleotide triphosphate hydrolases"/>
    <property type="match status" value="1"/>
</dbReference>
<feature type="non-terminal residue" evidence="1">
    <location>
        <position position="73"/>
    </location>
</feature>